<accession>A0A382RZY4</accession>
<protein>
    <submittedName>
        <fullName evidence="1">Uncharacterized protein</fullName>
    </submittedName>
</protein>
<sequence length="30" mass="3317">MYAQFELSIKLVFTASITDEVGKVSLNVGR</sequence>
<feature type="non-terminal residue" evidence="1">
    <location>
        <position position="30"/>
    </location>
</feature>
<proteinExistence type="predicted"/>
<reference evidence="1" key="1">
    <citation type="submission" date="2018-05" db="EMBL/GenBank/DDBJ databases">
        <authorList>
            <person name="Lanie J.A."/>
            <person name="Ng W.-L."/>
            <person name="Kazmierczak K.M."/>
            <person name="Andrzejewski T.M."/>
            <person name="Davidsen T.M."/>
            <person name="Wayne K.J."/>
            <person name="Tettelin H."/>
            <person name="Glass J.I."/>
            <person name="Rusch D."/>
            <person name="Podicherti R."/>
            <person name="Tsui H.-C.T."/>
            <person name="Winkler M.E."/>
        </authorList>
    </citation>
    <scope>NUCLEOTIDE SEQUENCE</scope>
</reference>
<organism evidence="1">
    <name type="scientific">marine metagenome</name>
    <dbReference type="NCBI Taxonomy" id="408172"/>
    <lineage>
        <taxon>unclassified sequences</taxon>
        <taxon>metagenomes</taxon>
        <taxon>ecological metagenomes</taxon>
    </lineage>
</organism>
<evidence type="ECO:0000313" key="1">
    <source>
        <dbReference type="EMBL" id="SVD03249.1"/>
    </source>
</evidence>
<gene>
    <name evidence="1" type="ORF">METZ01_LOCUS356103</name>
</gene>
<name>A0A382RZY4_9ZZZZ</name>
<dbReference type="EMBL" id="UINC01125430">
    <property type="protein sequence ID" value="SVD03249.1"/>
    <property type="molecule type" value="Genomic_DNA"/>
</dbReference>
<dbReference type="AlphaFoldDB" id="A0A382RZY4"/>